<feature type="non-terminal residue" evidence="2">
    <location>
        <position position="59"/>
    </location>
</feature>
<feature type="non-terminal residue" evidence="2">
    <location>
        <position position="1"/>
    </location>
</feature>
<evidence type="ECO:0000313" key="2">
    <source>
        <dbReference type="EMBL" id="CAA9562386.1"/>
    </source>
</evidence>
<reference evidence="2" key="1">
    <citation type="submission" date="2020-02" db="EMBL/GenBank/DDBJ databases">
        <authorList>
            <person name="Meier V. D."/>
        </authorList>
    </citation>
    <scope>NUCLEOTIDE SEQUENCE</scope>
    <source>
        <strain evidence="2">AVDCRST_MAG70</strain>
    </source>
</reference>
<feature type="region of interest" description="Disordered" evidence="1">
    <location>
        <begin position="1"/>
        <end position="25"/>
    </location>
</feature>
<feature type="compositionally biased region" description="Basic and acidic residues" evidence="1">
    <location>
        <begin position="40"/>
        <end position="49"/>
    </location>
</feature>
<sequence>RQGQHRRPPAVCGPIRHHQHPDHDAVQGWREGRADHRCHAEARVDRPPRDTPGAARLFL</sequence>
<evidence type="ECO:0000256" key="1">
    <source>
        <dbReference type="SAM" id="MobiDB-lite"/>
    </source>
</evidence>
<protein>
    <submittedName>
        <fullName evidence="2">Thioredoxin</fullName>
    </submittedName>
</protein>
<accession>A0A6J4UWC0</accession>
<name>A0A6J4UWC0_9BACT</name>
<organism evidence="2">
    <name type="scientific">uncultured Thermomicrobiales bacterium</name>
    <dbReference type="NCBI Taxonomy" id="1645740"/>
    <lineage>
        <taxon>Bacteria</taxon>
        <taxon>Pseudomonadati</taxon>
        <taxon>Thermomicrobiota</taxon>
        <taxon>Thermomicrobia</taxon>
        <taxon>Thermomicrobiales</taxon>
        <taxon>environmental samples</taxon>
    </lineage>
</organism>
<feature type="region of interest" description="Disordered" evidence="1">
    <location>
        <begin position="40"/>
        <end position="59"/>
    </location>
</feature>
<gene>
    <name evidence="2" type="ORF">AVDCRST_MAG70-1764</name>
</gene>
<dbReference type="AlphaFoldDB" id="A0A6J4UWC0"/>
<proteinExistence type="predicted"/>
<dbReference type="EMBL" id="CADCWH010000281">
    <property type="protein sequence ID" value="CAA9562386.1"/>
    <property type="molecule type" value="Genomic_DNA"/>
</dbReference>